<dbReference type="EMBL" id="JAJAGQ010000002">
    <property type="protein sequence ID" value="KAJ8570968.1"/>
    <property type="molecule type" value="Genomic_DNA"/>
</dbReference>
<gene>
    <name evidence="1" type="ORF">K7X08_037940</name>
</gene>
<reference evidence="2" key="1">
    <citation type="journal article" date="2023" name="Proc. Natl. Acad. Sci. U.S.A.">
        <title>Genomic and structural basis for evolution of tropane alkaloid biosynthesis.</title>
        <authorList>
            <person name="Wanga Y.-J."/>
            <person name="Taina T."/>
            <person name="Yua J.-Y."/>
            <person name="Lia J."/>
            <person name="Xua B."/>
            <person name="Chenc J."/>
            <person name="D'Auriad J.C."/>
            <person name="Huanga J.-P."/>
            <person name="Huanga S.-X."/>
        </authorList>
    </citation>
    <scope>NUCLEOTIDE SEQUENCE [LARGE SCALE GENOMIC DNA]</scope>
    <source>
        <strain evidence="2">cv. KIB-2019</strain>
    </source>
</reference>
<dbReference type="AlphaFoldDB" id="A0A9Q1N1U2"/>
<evidence type="ECO:0000313" key="1">
    <source>
        <dbReference type="EMBL" id="KAJ8570968.1"/>
    </source>
</evidence>
<dbReference type="Proteomes" id="UP001152561">
    <property type="component" value="Unassembled WGS sequence"/>
</dbReference>
<sequence>MKMKLASGYKHGHDHDEDQIQDQDLGGMAKETCGHCDRGPSVIANRLTSIEDELVVITKLLEKKSRRRSKFISSSIRSSRKSIRKALKFVNSKKTKGNVNFYDIQSHPDHVDDAHDGPSTRLPDQIADASCKTLPLTDPAHVYNYDGPSSHLLDQVDDTSFKTLSSSHLPIQVDVASCKTLPDEVVDSDVNSEDKSPDGRITDVLAQTHGENDIEEFGDDAQNGYETANKEVFEQLFKLLFGTTI</sequence>
<comment type="caution">
    <text evidence="1">The sequence shown here is derived from an EMBL/GenBank/DDBJ whole genome shotgun (WGS) entry which is preliminary data.</text>
</comment>
<accession>A0A9Q1N1U2</accession>
<protein>
    <submittedName>
        <fullName evidence="1">Uncharacterized protein</fullName>
    </submittedName>
</protein>
<evidence type="ECO:0000313" key="2">
    <source>
        <dbReference type="Proteomes" id="UP001152561"/>
    </source>
</evidence>
<name>A0A9Q1N1U2_9SOLA</name>
<keyword evidence="2" id="KW-1185">Reference proteome</keyword>
<proteinExistence type="predicted"/>
<organism evidence="1 2">
    <name type="scientific">Anisodus acutangulus</name>
    <dbReference type="NCBI Taxonomy" id="402998"/>
    <lineage>
        <taxon>Eukaryota</taxon>
        <taxon>Viridiplantae</taxon>
        <taxon>Streptophyta</taxon>
        <taxon>Embryophyta</taxon>
        <taxon>Tracheophyta</taxon>
        <taxon>Spermatophyta</taxon>
        <taxon>Magnoliopsida</taxon>
        <taxon>eudicotyledons</taxon>
        <taxon>Gunneridae</taxon>
        <taxon>Pentapetalae</taxon>
        <taxon>asterids</taxon>
        <taxon>lamiids</taxon>
        <taxon>Solanales</taxon>
        <taxon>Solanaceae</taxon>
        <taxon>Solanoideae</taxon>
        <taxon>Hyoscyameae</taxon>
        <taxon>Anisodus</taxon>
    </lineage>
</organism>